<evidence type="ECO:0000313" key="4">
    <source>
        <dbReference type="Proteomes" id="UP001521150"/>
    </source>
</evidence>
<feature type="region of interest" description="Disordered" evidence="1">
    <location>
        <begin position="50"/>
        <end position="74"/>
    </location>
</feature>
<dbReference type="Proteomes" id="UP001521150">
    <property type="component" value="Unassembled WGS sequence"/>
</dbReference>
<feature type="signal peptide" evidence="2">
    <location>
        <begin position="1"/>
        <end position="22"/>
    </location>
</feature>
<proteinExistence type="predicted"/>
<dbReference type="EMBL" id="JAJVCN010000002">
    <property type="protein sequence ID" value="MCE7006350.1"/>
    <property type="molecule type" value="Genomic_DNA"/>
</dbReference>
<protein>
    <recommendedName>
        <fullName evidence="5">Lipoprotein</fullName>
    </recommendedName>
</protein>
<organism evidence="3 4">
    <name type="scientific">Kibdelosporangium philippinense</name>
    <dbReference type="NCBI Taxonomy" id="211113"/>
    <lineage>
        <taxon>Bacteria</taxon>
        <taxon>Bacillati</taxon>
        <taxon>Actinomycetota</taxon>
        <taxon>Actinomycetes</taxon>
        <taxon>Pseudonocardiales</taxon>
        <taxon>Pseudonocardiaceae</taxon>
        <taxon>Kibdelosporangium</taxon>
    </lineage>
</organism>
<accession>A0ABS8ZF01</accession>
<reference evidence="3 4" key="1">
    <citation type="submission" date="2021-12" db="EMBL/GenBank/DDBJ databases">
        <title>Genome sequence of Kibdelosporangium philippinense ATCC 49844.</title>
        <authorList>
            <person name="Fedorov E.A."/>
            <person name="Omeragic M."/>
            <person name="Shalygina K.F."/>
            <person name="Maclea K.S."/>
        </authorList>
    </citation>
    <scope>NUCLEOTIDE SEQUENCE [LARGE SCALE GENOMIC DNA]</scope>
    <source>
        <strain evidence="3 4">ATCC 49844</strain>
    </source>
</reference>
<evidence type="ECO:0000256" key="2">
    <source>
        <dbReference type="SAM" id="SignalP"/>
    </source>
</evidence>
<evidence type="ECO:0000313" key="3">
    <source>
        <dbReference type="EMBL" id="MCE7006350.1"/>
    </source>
</evidence>
<comment type="caution">
    <text evidence="3">The sequence shown here is derived from an EMBL/GenBank/DDBJ whole genome shotgun (WGS) entry which is preliminary data.</text>
</comment>
<dbReference type="Pfam" id="PF03640">
    <property type="entry name" value="Lipoprotein_15"/>
    <property type="match status" value="2"/>
</dbReference>
<feature type="chain" id="PRO_5046623511" description="Lipoprotein" evidence="2">
    <location>
        <begin position="23"/>
        <end position="304"/>
    </location>
</feature>
<name>A0ABS8ZF01_9PSEU</name>
<sequence>MLRKSVVSFAALTAFGIAALSACGGQNGAAPPSETGTTPVAQADSEALNLLSGTPKSNNAQKDTGDWAKGPDGTLDTAPKDVAIKWISIEKSKAGKLDPVVVNGAGLTLYRFDDDDANPSRSVCAGECAKKWPPVLVQPGVTRVMFEGIERKDIGKVRRSDGTFQLTLGGWPVYRFNKDKKPGDTFGQGVDGKWFGITPNGGKAGVPTTTTPKPLNNAGGGNKATGATLFDEINFDRVSDLSQGAGLGCTNLSRPNVTSSIRANGSMKLWSDKDCKGKSVTIDGDVANLADVKFDNTVVSVFIG</sequence>
<evidence type="ECO:0008006" key="5">
    <source>
        <dbReference type="Google" id="ProtNLM"/>
    </source>
</evidence>
<keyword evidence="4" id="KW-1185">Reference proteome</keyword>
<gene>
    <name evidence="3" type="ORF">LWC34_26460</name>
</gene>
<keyword evidence="2" id="KW-0732">Signal</keyword>
<dbReference type="RefSeq" id="WP_233727840.1">
    <property type="nucleotide sequence ID" value="NZ_JAJVCN010000002.1"/>
</dbReference>
<dbReference type="InterPro" id="IPR005297">
    <property type="entry name" value="Lipoprotein_repeat"/>
</dbReference>
<feature type="compositionally biased region" description="Polar residues" evidence="1">
    <location>
        <begin position="51"/>
        <end position="62"/>
    </location>
</feature>
<dbReference type="PANTHER" id="PTHR39335">
    <property type="entry name" value="BLL4220 PROTEIN"/>
    <property type="match status" value="1"/>
</dbReference>
<dbReference type="PROSITE" id="PS51257">
    <property type="entry name" value="PROKAR_LIPOPROTEIN"/>
    <property type="match status" value="1"/>
</dbReference>
<dbReference type="PANTHER" id="PTHR39335:SF1">
    <property type="entry name" value="BLL4220 PROTEIN"/>
    <property type="match status" value="1"/>
</dbReference>
<evidence type="ECO:0000256" key="1">
    <source>
        <dbReference type="SAM" id="MobiDB-lite"/>
    </source>
</evidence>